<keyword evidence="8" id="KW-1185">Reference proteome</keyword>
<evidence type="ECO:0000256" key="5">
    <source>
        <dbReference type="ARBA" id="ARBA00022840"/>
    </source>
</evidence>
<keyword evidence="3" id="KW-0547">Nucleotide-binding</keyword>
<dbReference type="Pfam" id="PF16575">
    <property type="entry name" value="CLP1_P"/>
    <property type="match status" value="1"/>
</dbReference>
<evidence type="ECO:0000259" key="6">
    <source>
        <dbReference type="Pfam" id="PF16575"/>
    </source>
</evidence>
<sequence>MAAVSENESSLPKTIIPDEWSDAAEAIAYDAVAFPIILVCGPKNSGKTTFSRHIVNVLLQRHKRVPYLDTDVGQTEFTPPGLPSLTVIDKIPPGKQNEYENDFSLVISLRKGTQPSI</sequence>
<comment type="caution">
    <text evidence="7">The sequence shown here is derived from an EMBL/GenBank/DDBJ whole genome shotgun (WGS) entry which is preliminary data.</text>
</comment>
<dbReference type="GO" id="GO:0005634">
    <property type="term" value="C:nucleus"/>
    <property type="evidence" value="ECO:0007669"/>
    <property type="project" value="TreeGrafter"/>
</dbReference>
<evidence type="ECO:0000256" key="1">
    <source>
        <dbReference type="ARBA" id="ARBA00011003"/>
    </source>
</evidence>
<evidence type="ECO:0000256" key="4">
    <source>
        <dbReference type="ARBA" id="ARBA00022777"/>
    </source>
</evidence>
<dbReference type="PANTHER" id="PTHR12755:SF3">
    <property type="entry name" value="POLYNUCLEOTIDE 5'-HYDROXYL-KINASE NOL9"/>
    <property type="match status" value="1"/>
</dbReference>
<dbReference type="GO" id="GO:0051731">
    <property type="term" value="F:polynucleotide 5'-hydroxyl-kinase activity"/>
    <property type="evidence" value="ECO:0007669"/>
    <property type="project" value="InterPro"/>
</dbReference>
<proteinExistence type="inferred from homology"/>
<dbReference type="InterPro" id="IPR027417">
    <property type="entry name" value="P-loop_NTPase"/>
</dbReference>
<comment type="similarity">
    <text evidence="1">Belongs to the Clp1 family. NOL9/GRC3 subfamily.</text>
</comment>
<dbReference type="EMBL" id="BKCP01001558">
    <property type="protein sequence ID" value="GER27114.1"/>
    <property type="molecule type" value="Genomic_DNA"/>
</dbReference>
<dbReference type="GO" id="GO:0005524">
    <property type="term" value="F:ATP binding"/>
    <property type="evidence" value="ECO:0007669"/>
    <property type="project" value="UniProtKB-KW"/>
</dbReference>
<evidence type="ECO:0000313" key="7">
    <source>
        <dbReference type="EMBL" id="GER27114.1"/>
    </source>
</evidence>
<gene>
    <name evidence="7" type="ORF">STAS_02799</name>
</gene>
<name>A0A5A7P3K6_STRAF</name>
<feature type="domain" description="Clp1 P-loop" evidence="6">
    <location>
        <begin position="41"/>
        <end position="100"/>
    </location>
</feature>
<dbReference type="AlphaFoldDB" id="A0A5A7P3K6"/>
<accession>A0A5A7P3K6</accession>
<dbReference type="Proteomes" id="UP000325081">
    <property type="component" value="Unassembled WGS sequence"/>
</dbReference>
<dbReference type="InterPro" id="IPR045116">
    <property type="entry name" value="Clp1/Grc3"/>
</dbReference>
<dbReference type="CDD" id="cd01983">
    <property type="entry name" value="SIMIBI"/>
    <property type="match status" value="1"/>
</dbReference>
<dbReference type="GO" id="GO:0000448">
    <property type="term" value="P:cleavage in ITS2 between 5.8S rRNA and LSU-rRNA of tricistronic rRNA transcript (SSU-rRNA, 5.8S rRNA, LSU-rRNA)"/>
    <property type="evidence" value="ECO:0007669"/>
    <property type="project" value="TreeGrafter"/>
</dbReference>
<evidence type="ECO:0000256" key="2">
    <source>
        <dbReference type="ARBA" id="ARBA00022679"/>
    </source>
</evidence>
<reference evidence="8" key="1">
    <citation type="journal article" date="2019" name="Curr. Biol.">
        <title>Genome Sequence of Striga asiatica Provides Insight into the Evolution of Plant Parasitism.</title>
        <authorList>
            <person name="Yoshida S."/>
            <person name="Kim S."/>
            <person name="Wafula E.K."/>
            <person name="Tanskanen J."/>
            <person name="Kim Y.M."/>
            <person name="Honaas L."/>
            <person name="Yang Z."/>
            <person name="Spallek T."/>
            <person name="Conn C.E."/>
            <person name="Ichihashi Y."/>
            <person name="Cheong K."/>
            <person name="Cui S."/>
            <person name="Der J.P."/>
            <person name="Gundlach H."/>
            <person name="Jiao Y."/>
            <person name="Hori C."/>
            <person name="Ishida J.K."/>
            <person name="Kasahara H."/>
            <person name="Kiba T."/>
            <person name="Kim M.S."/>
            <person name="Koo N."/>
            <person name="Laohavisit A."/>
            <person name="Lee Y.H."/>
            <person name="Lumba S."/>
            <person name="McCourt P."/>
            <person name="Mortimer J.C."/>
            <person name="Mutuku J.M."/>
            <person name="Nomura T."/>
            <person name="Sasaki-Sekimoto Y."/>
            <person name="Seto Y."/>
            <person name="Wang Y."/>
            <person name="Wakatake T."/>
            <person name="Sakakibara H."/>
            <person name="Demura T."/>
            <person name="Yamaguchi S."/>
            <person name="Yoneyama K."/>
            <person name="Manabe R.I."/>
            <person name="Nelson D.C."/>
            <person name="Schulman A.H."/>
            <person name="Timko M.P."/>
            <person name="dePamphilis C.W."/>
            <person name="Choi D."/>
            <person name="Shirasu K."/>
        </authorList>
    </citation>
    <scope>NUCLEOTIDE SEQUENCE [LARGE SCALE GENOMIC DNA]</scope>
    <source>
        <strain evidence="8">cv. UVA1</strain>
    </source>
</reference>
<dbReference type="PANTHER" id="PTHR12755">
    <property type="entry name" value="CLEAVAGE/POLYADENYLATION FACTOR IA SUBUNIT CLP1P"/>
    <property type="match status" value="1"/>
</dbReference>
<dbReference type="InterPro" id="IPR032319">
    <property type="entry name" value="CLP1_P"/>
</dbReference>
<keyword evidence="2" id="KW-0808">Transferase</keyword>
<organism evidence="7 8">
    <name type="scientific">Striga asiatica</name>
    <name type="common">Asiatic witchweed</name>
    <name type="synonym">Buchnera asiatica</name>
    <dbReference type="NCBI Taxonomy" id="4170"/>
    <lineage>
        <taxon>Eukaryota</taxon>
        <taxon>Viridiplantae</taxon>
        <taxon>Streptophyta</taxon>
        <taxon>Embryophyta</taxon>
        <taxon>Tracheophyta</taxon>
        <taxon>Spermatophyta</taxon>
        <taxon>Magnoliopsida</taxon>
        <taxon>eudicotyledons</taxon>
        <taxon>Gunneridae</taxon>
        <taxon>Pentapetalae</taxon>
        <taxon>asterids</taxon>
        <taxon>lamiids</taxon>
        <taxon>Lamiales</taxon>
        <taxon>Orobanchaceae</taxon>
        <taxon>Buchnereae</taxon>
        <taxon>Striga</taxon>
    </lineage>
</organism>
<evidence type="ECO:0000256" key="3">
    <source>
        <dbReference type="ARBA" id="ARBA00022741"/>
    </source>
</evidence>
<evidence type="ECO:0000313" key="8">
    <source>
        <dbReference type="Proteomes" id="UP000325081"/>
    </source>
</evidence>
<keyword evidence="4 7" id="KW-0418">Kinase</keyword>
<dbReference type="OrthoDB" id="2405412at2759"/>
<dbReference type="SUPFAM" id="SSF52540">
    <property type="entry name" value="P-loop containing nucleoside triphosphate hydrolases"/>
    <property type="match status" value="1"/>
</dbReference>
<keyword evidence="5" id="KW-0067">ATP-binding</keyword>
<protein>
    <submittedName>
        <fullName evidence="7">Polynucleotide 5'-hydroxyl-kinase NOL9</fullName>
    </submittedName>
</protein>
<dbReference type="Gene3D" id="3.40.50.300">
    <property type="entry name" value="P-loop containing nucleotide triphosphate hydrolases"/>
    <property type="match status" value="1"/>
</dbReference>